<name>A0AAV3S3R6_9EURY</name>
<evidence type="ECO:0000313" key="1">
    <source>
        <dbReference type="EMBL" id="GAA0293828.1"/>
    </source>
</evidence>
<dbReference type="Proteomes" id="UP001500837">
    <property type="component" value="Unassembled WGS sequence"/>
</dbReference>
<gene>
    <name evidence="1" type="ORF">GCM10009066_05480</name>
</gene>
<keyword evidence="2" id="KW-1185">Reference proteome</keyword>
<comment type="caution">
    <text evidence="1">The sequence shown here is derived from an EMBL/GenBank/DDBJ whole genome shotgun (WGS) entry which is preliminary data.</text>
</comment>
<proteinExistence type="predicted"/>
<evidence type="ECO:0000313" key="2">
    <source>
        <dbReference type="Proteomes" id="UP001500837"/>
    </source>
</evidence>
<sequence>MDIAVLTVDIVDQWSLTQLARVLTSTDLLPQLRNGGHVRALVLESRIIDCTMDGRSRLNLLGEIVAGQLRRLSVRECPIEVFIEPLTTPLIGERFAPSAVLDEHRWHHPVWILGGLLVQTTLPFSPPGNFIWIGEW</sequence>
<reference evidence="1 2" key="1">
    <citation type="journal article" date="2019" name="Int. J. Syst. Evol. Microbiol.">
        <title>The Global Catalogue of Microorganisms (GCM) 10K type strain sequencing project: providing services to taxonomists for standard genome sequencing and annotation.</title>
        <authorList>
            <consortium name="The Broad Institute Genomics Platform"/>
            <consortium name="The Broad Institute Genome Sequencing Center for Infectious Disease"/>
            <person name="Wu L."/>
            <person name="Ma J."/>
        </authorList>
    </citation>
    <scope>NUCLEOTIDE SEQUENCE [LARGE SCALE GENOMIC DNA]</scope>
    <source>
        <strain evidence="1 2">JCM 16330</strain>
    </source>
</reference>
<dbReference type="EMBL" id="BAAABL010000025">
    <property type="protein sequence ID" value="GAA0293828.1"/>
    <property type="molecule type" value="Genomic_DNA"/>
</dbReference>
<dbReference type="AlphaFoldDB" id="A0AAV3S3R6"/>
<protein>
    <submittedName>
        <fullName evidence="1">Uncharacterized protein</fullName>
    </submittedName>
</protein>
<accession>A0AAV3S3R6</accession>
<organism evidence="1 2">
    <name type="scientific">Halarchaeum salinum</name>
    <dbReference type="NCBI Taxonomy" id="489912"/>
    <lineage>
        <taxon>Archaea</taxon>
        <taxon>Methanobacteriati</taxon>
        <taxon>Methanobacteriota</taxon>
        <taxon>Stenosarchaea group</taxon>
        <taxon>Halobacteria</taxon>
        <taxon>Halobacteriales</taxon>
        <taxon>Halobacteriaceae</taxon>
    </lineage>
</organism>